<dbReference type="Pfam" id="PF01425">
    <property type="entry name" value="Amidase"/>
    <property type="match status" value="1"/>
</dbReference>
<proteinExistence type="predicted"/>
<dbReference type="NCBIfam" id="NF004816">
    <property type="entry name" value="PRK06170.1"/>
    <property type="match status" value="1"/>
</dbReference>
<dbReference type="EMBL" id="AZHW01000274">
    <property type="protein sequence ID" value="ETX01066.1"/>
    <property type="molecule type" value="Genomic_DNA"/>
</dbReference>
<dbReference type="PATRIC" id="fig|1429438.4.peg.1854"/>
<dbReference type="AlphaFoldDB" id="W4LTL8"/>
<feature type="domain" description="Amidase" evidence="1">
    <location>
        <begin position="25"/>
        <end position="461"/>
    </location>
</feature>
<dbReference type="InterPro" id="IPR036928">
    <property type="entry name" value="AS_sf"/>
</dbReference>
<comment type="caution">
    <text evidence="2">The sequence shown here is derived from an EMBL/GenBank/DDBJ whole genome shotgun (WGS) entry which is preliminary data.</text>
</comment>
<dbReference type="GO" id="GO:0012505">
    <property type="term" value="C:endomembrane system"/>
    <property type="evidence" value="ECO:0007669"/>
    <property type="project" value="TreeGrafter"/>
</dbReference>
<dbReference type="SUPFAM" id="SSF75304">
    <property type="entry name" value="Amidase signature (AS) enzymes"/>
    <property type="match status" value="1"/>
</dbReference>
<protein>
    <submittedName>
        <fullName evidence="2">Amidase</fullName>
    </submittedName>
</protein>
<dbReference type="PANTHER" id="PTHR43372:SF4">
    <property type="entry name" value="FATTY-ACID AMIDE HYDROLASE 2"/>
    <property type="match status" value="1"/>
</dbReference>
<evidence type="ECO:0000313" key="3">
    <source>
        <dbReference type="Proteomes" id="UP000019141"/>
    </source>
</evidence>
<accession>W4LTL8</accession>
<dbReference type="HOGENOM" id="CLU_009600_0_4_7"/>
<gene>
    <name evidence="2" type="ORF">ETSY1_08870</name>
</gene>
<dbReference type="Proteomes" id="UP000019141">
    <property type="component" value="Unassembled WGS sequence"/>
</dbReference>
<organism evidence="2 3">
    <name type="scientific">Entotheonella factor</name>
    <dbReference type="NCBI Taxonomy" id="1429438"/>
    <lineage>
        <taxon>Bacteria</taxon>
        <taxon>Pseudomonadati</taxon>
        <taxon>Nitrospinota/Tectimicrobiota group</taxon>
        <taxon>Candidatus Tectimicrobiota</taxon>
        <taxon>Candidatus Entotheonellia</taxon>
        <taxon>Candidatus Entotheonellales</taxon>
        <taxon>Candidatus Entotheonellaceae</taxon>
        <taxon>Candidatus Entotheonella</taxon>
    </lineage>
</organism>
<sequence length="484" mass="52290">MSDIAFKSAVELAQMIKNRDIGCLELLEHYLARVEQYNPDLNAIIAMDEANARERAREADQALARGEDWGPLHGVPMTCKESYDVEGLPTTFGIVAYKDNIATSDALAIQRLKAAGAVVFGKTNVPLRLADFQSYNDIYGTTNNPWNDERIPGGSSGGTAAALAAGLTGFDIGSDIGGSIRNPSHYCGIFGHKPTWGLLPPRGHALPGILAQPDLSVIGPMGRSAADLEMGVEIMAGPDEIQSRGYQLTLQAPAQTSLSDYRVAVWRNDDIAPVSDDVADRVGAVAQAVAQAGGTVDEHARPDFDTQAAHDVYQTLLQANMAWRQPDDAYAKLQAKAAQLGPGDQSDRAKTLRAQVASYRDVMQANEARTHLRWAWHEFFTHYDVMVLPISATPAFEHDHRPFGERTLTINGEARPYFEQVFWAGLAICSYLPGTIIPTGPSAEGLPIGVQIIGPEFGDLQTIGFAKLLEQEGFSFTPPPGYGG</sequence>
<dbReference type="PANTHER" id="PTHR43372">
    <property type="entry name" value="FATTY-ACID AMIDE HYDROLASE"/>
    <property type="match status" value="1"/>
</dbReference>
<dbReference type="InterPro" id="IPR052739">
    <property type="entry name" value="FAAH2"/>
</dbReference>
<evidence type="ECO:0000259" key="1">
    <source>
        <dbReference type="Pfam" id="PF01425"/>
    </source>
</evidence>
<reference evidence="2 3" key="1">
    <citation type="journal article" date="2014" name="Nature">
        <title>An environmental bacterial taxon with a large and distinct metabolic repertoire.</title>
        <authorList>
            <person name="Wilson M.C."/>
            <person name="Mori T."/>
            <person name="Ruckert C."/>
            <person name="Uria A.R."/>
            <person name="Helf M.J."/>
            <person name="Takada K."/>
            <person name="Gernert C."/>
            <person name="Steffens U.A."/>
            <person name="Heycke N."/>
            <person name="Schmitt S."/>
            <person name="Rinke C."/>
            <person name="Helfrich E.J."/>
            <person name="Brachmann A.O."/>
            <person name="Gurgui C."/>
            <person name="Wakimoto T."/>
            <person name="Kracht M."/>
            <person name="Crusemann M."/>
            <person name="Hentschel U."/>
            <person name="Abe I."/>
            <person name="Matsunaga S."/>
            <person name="Kalinowski J."/>
            <person name="Takeyama H."/>
            <person name="Piel J."/>
        </authorList>
    </citation>
    <scope>NUCLEOTIDE SEQUENCE [LARGE SCALE GENOMIC DNA]</scope>
    <source>
        <strain evidence="3">TSY1</strain>
    </source>
</reference>
<dbReference type="Gene3D" id="3.90.1300.10">
    <property type="entry name" value="Amidase signature (AS) domain"/>
    <property type="match status" value="1"/>
</dbReference>
<dbReference type="InterPro" id="IPR023631">
    <property type="entry name" value="Amidase_dom"/>
</dbReference>
<evidence type="ECO:0000313" key="2">
    <source>
        <dbReference type="EMBL" id="ETX01066.1"/>
    </source>
</evidence>
<name>W4LTL8_ENTF1</name>
<keyword evidence="3" id="KW-1185">Reference proteome</keyword>